<evidence type="ECO:0000313" key="5">
    <source>
        <dbReference type="Proteomes" id="UP000232693"/>
    </source>
</evidence>
<dbReference type="PROSITE" id="PS50887">
    <property type="entry name" value="GGDEF"/>
    <property type="match status" value="1"/>
</dbReference>
<organism evidence="4 5">
    <name type="scientific">Kangiella profundi</name>
    <dbReference type="NCBI Taxonomy" id="1561924"/>
    <lineage>
        <taxon>Bacteria</taxon>
        <taxon>Pseudomonadati</taxon>
        <taxon>Pseudomonadota</taxon>
        <taxon>Gammaproteobacteria</taxon>
        <taxon>Kangiellales</taxon>
        <taxon>Kangiellaceae</taxon>
        <taxon>Kangiella</taxon>
    </lineage>
</organism>
<evidence type="ECO:0000256" key="1">
    <source>
        <dbReference type="ARBA" id="ARBA00001946"/>
    </source>
</evidence>
<gene>
    <name evidence="4" type="ORF">CW740_01595</name>
</gene>
<dbReference type="InterPro" id="IPR050469">
    <property type="entry name" value="Diguanylate_Cyclase"/>
</dbReference>
<sequence length="602" mass="67885">MTPGKKKLKSRSITRSISKFSIILVGILGGLLKATEITYIEELKIANHLRTTNPQQFLEQIDYVADLQLPDEENEALRNYLLGYAAALKGNSEQAIGYYHKVIASRAHNPLIIRTKLALANLQVLNKDYAAALELIKNVLASAHGQEDSLRNHIYQVAAIVYNEVGQYELAEQTLSNLTQIDNTVAGLKDKCLLAAVKAQTWYELSKINTEEAAFIDTSYQNCSEKEPVYALSAKFYGLADMIRSGRYKEASSEISNQLKIVEELGYSYLTAGYYTLNALSLSGIGDQSSAQLYADKAIETAEKNNRDTVTTWLLEAYYLNSQLLKEKGEMELALEFLEEYLVKINRYKNDESSKQLAYQLVEHETESKQQKIEQLNQQNLLLKLEQDLAKKEAVNNRLVLALALVLLGTLAFWSYRIKRHQIRLRKQSQTDQLTGLSSRHHFYETAKAILQRSESEQQDVGFILFDMDHFKSINDKYGHLIGDWVLQNTAEVVKTSCRQNDLAGRLGGEEFAIFLPACNLKKAQQLAEICRKAISQVDTTETGYRFDISASFGVTSTELSGYDLMDLIADADKAMYSAKSKGRNQIVVVDSFVKEFEQLIS</sequence>
<dbReference type="Gene3D" id="1.25.40.10">
    <property type="entry name" value="Tetratricopeptide repeat domain"/>
    <property type="match status" value="1"/>
</dbReference>
<dbReference type="InterPro" id="IPR029787">
    <property type="entry name" value="Nucleotide_cyclase"/>
</dbReference>
<dbReference type="PANTHER" id="PTHR45138:SF9">
    <property type="entry name" value="DIGUANYLATE CYCLASE DGCM-RELATED"/>
    <property type="match status" value="1"/>
</dbReference>
<evidence type="ECO:0000256" key="3">
    <source>
        <dbReference type="ARBA" id="ARBA00034247"/>
    </source>
</evidence>
<proteinExistence type="predicted"/>
<accession>A0A2K9AK51</accession>
<dbReference type="OrthoDB" id="9803824at2"/>
<dbReference type="InterPro" id="IPR043128">
    <property type="entry name" value="Rev_trsase/Diguanyl_cyclase"/>
</dbReference>
<comment type="cofactor">
    <cofactor evidence="1">
        <name>Mg(2+)</name>
        <dbReference type="ChEBI" id="CHEBI:18420"/>
    </cofactor>
</comment>
<dbReference type="FunFam" id="3.30.70.270:FF:000001">
    <property type="entry name" value="Diguanylate cyclase domain protein"/>
    <property type="match status" value="1"/>
</dbReference>
<dbReference type="SUPFAM" id="SSF48452">
    <property type="entry name" value="TPR-like"/>
    <property type="match status" value="2"/>
</dbReference>
<dbReference type="GO" id="GO:0052621">
    <property type="term" value="F:diguanylate cyclase activity"/>
    <property type="evidence" value="ECO:0007669"/>
    <property type="project" value="UniProtKB-EC"/>
</dbReference>
<dbReference type="AlphaFoldDB" id="A0A2K9AK51"/>
<dbReference type="InterPro" id="IPR011990">
    <property type="entry name" value="TPR-like_helical_dom_sf"/>
</dbReference>
<evidence type="ECO:0000313" key="4">
    <source>
        <dbReference type="EMBL" id="AUD78002.1"/>
    </source>
</evidence>
<dbReference type="Proteomes" id="UP000232693">
    <property type="component" value="Chromosome"/>
</dbReference>
<evidence type="ECO:0000256" key="2">
    <source>
        <dbReference type="ARBA" id="ARBA00012528"/>
    </source>
</evidence>
<dbReference type="Pfam" id="PF00990">
    <property type="entry name" value="GGDEF"/>
    <property type="match status" value="1"/>
</dbReference>
<dbReference type="KEGG" id="kpd:CW740_01595"/>
<dbReference type="CDD" id="cd01949">
    <property type="entry name" value="GGDEF"/>
    <property type="match status" value="1"/>
</dbReference>
<name>A0A2K9AK51_9GAMM</name>
<dbReference type="InterPro" id="IPR000160">
    <property type="entry name" value="GGDEF_dom"/>
</dbReference>
<reference evidence="4 5" key="1">
    <citation type="submission" date="2017-12" db="EMBL/GenBank/DDBJ databases">
        <title>Kangiella profundi FT102 completed genome.</title>
        <authorList>
            <person name="Xu J."/>
            <person name="Wang J."/>
            <person name="Lu Y."/>
        </authorList>
    </citation>
    <scope>NUCLEOTIDE SEQUENCE [LARGE SCALE GENOMIC DNA]</scope>
    <source>
        <strain evidence="4 5">FT102</strain>
    </source>
</reference>
<keyword evidence="5" id="KW-1185">Reference proteome</keyword>
<dbReference type="SUPFAM" id="SSF55073">
    <property type="entry name" value="Nucleotide cyclase"/>
    <property type="match status" value="1"/>
</dbReference>
<dbReference type="RefSeq" id="WP_106645912.1">
    <property type="nucleotide sequence ID" value="NZ_BMGO01000001.1"/>
</dbReference>
<comment type="catalytic activity">
    <reaction evidence="3">
        <text>2 GTP = 3',3'-c-di-GMP + 2 diphosphate</text>
        <dbReference type="Rhea" id="RHEA:24898"/>
        <dbReference type="ChEBI" id="CHEBI:33019"/>
        <dbReference type="ChEBI" id="CHEBI:37565"/>
        <dbReference type="ChEBI" id="CHEBI:58805"/>
        <dbReference type="EC" id="2.7.7.65"/>
    </reaction>
</comment>
<dbReference type="Gene3D" id="3.30.70.270">
    <property type="match status" value="1"/>
</dbReference>
<dbReference type="EMBL" id="CP025120">
    <property type="protein sequence ID" value="AUD78002.1"/>
    <property type="molecule type" value="Genomic_DNA"/>
</dbReference>
<protein>
    <recommendedName>
        <fullName evidence="2">diguanylate cyclase</fullName>
        <ecNumber evidence="2">2.7.7.65</ecNumber>
    </recommendedName>
</protein>
<dbReference type="PANTHER" id="PTHR45138">
    <property type="entry name" value="REGULATORY COMPONENTS OF SENSORY TRANSDUCTION SYSTEM"/>
    <property type="match status" value="1"/>
</dbReference>
<dbReference type="SMART" id="SM00267">
    <property type="entry name" value="GGDEF"/>
    <property type="match status" value="1"/>
</dbReference>
<dbReference type="EC" id="2.7.7.65" evidence="2"/>
<dbReference type="NCBIfam" id="TIGR00254">
    <property type="entry name" value="GGDEF"/>
    <property type="match status" value="1"/>
</dbReference>